<reference evidence="1 2" key="1">
    <citation type="journal article" date="2016" name="Nat. Commun.">
        <title>Thousands of microbial genomes shed light on interconnected biogeochemical processes in an aquifer system.</title>
        <authorList>
            <person name="Anantharaman K."/>
            <person name="Brown C.T."/>
            <person name="Hug L.A."/>
            <person name="Sharon I."/>
            <person name="Castelle C.J."/>
            <person name="Probst A.J."/>
            <person name="Thomas B.C."/>
            <person name="Singh A."/>
            <person name="Wilkins M.J."/>
            <person name="Karaoz U."/>
            <person name="Brodie E.L."/>
            <person name="Williams K.H."/>
            <person name="Hubbard S.S."/>
            <person name="Banfield J.F."/>
        </authorList>
    </citation>
    <scope>NUCLEOTIDE SEQUENCE [LARGE SCALE GENOMIC DNA]</scope>
</reference>
<sequence>MDKQELFNTVFRQMLDYADNDFVKHLADWGVEIYDLLDSNNKIIYTYQNELNYDQFIYAVALARIVGLFGMRAFNDHLSDEIEFGDPLPKTRLKNIWVPVYSKIDEIYSALIDIYKQQGEDDPNHKILSSLKEVFGEISQTSSNEPQAYDFVRNRFNY</sequence>
<evidence type="ECO:0000313" key="2">
    <source>
        <dbReference type="Proteomes" id="UP000177697"/>
    </source>
</evidence>
<protein>
    <submittedName>
        <fullName evidence="1">Uncharacterized protein</fullName>
    </submittedName>
</protein>
<evidence type="ECO:0000313" key="1">
    <source>
        <dbReference type="EMBL" id="OHB14768.1"/>
    </source>
</evidence>
<dbReference type="AlphaFoldDB" id="A0A1G2UZF3"/>
<dbReference type="EMBL" id="MHWW01000013">
    <property type="protein sequence ID" value="OHB14768.1"/>
    <property type="molecule type" value="Genomic_DNA"/>
</dbReference>
<dbReference type="Proteomes" id="UP000177697">
    <property type="component" value="Unassembled WGS sequence"/>
</dbReference>
<accession>A0A1G2UZF3</accession>
<proteinExistence type="predicted"/>
<name>A0A1G2UZF3_9BACT</name>
<comment type="caution">
    <text evidence="1">The sequence shown here is derived from an EMBL/GenBank/DDBJ whole genome shotgun (WGS) entry which is preliminary data.</text>
</comment>
<organism evidence="1 2">
    <name type="scientific">Candidatus Zambryskibacteria bacterium RIFOXYC1_FULL_39_10</name>
    <dbReference type="NCBI Taxonomy" id="1802779"/>
    <lineage>
        <taxon>Bacteria</taxon>
        <taxon>Candidatus Zambryskiibacteriota</taxon>
    </lineage>
</organism>
<gene>
    <name evidence="1" type="ORF">A2431_00330</name>
</gene>